<keyword evidence="4" id="KW-0560">Oxidoreductase</keyword>
<dbReference type="Gene3D" id="3.50.50.100">
    <property type="match status" value="1"/>
</dbReference>
<dbReference type="GO" id="GO:0003954">
    <property type="term" value="F:NADH dehydrogenase activity"/>
    <property type="evidence" value="ECO:0007669"/>
    <property type="project" value="InterPro"/>
</dbReference>
<accession>A0A1H9L5I7</accession>
<dbReference type="AlphaFoldDB" id="A0A1H9L5I7"/>
<comment type="similarity">
    <text evidence="1">Belongs to the NADH dehydrogenase family.</text>
</comment>
<dbReference type="PRINTS" id="PR00368">
    <property type="entry name" value="FADPNR"/>
</dbReference>
<gene>
    <name evidence="7" type="ORF">SAMN05216230_105203</name>
</gene>
<keyword evidence="2" id="KW-0285">Flavoprotein</keyword>
<evidence type="ECO:0000256" key="5">
    <source>
        <dbReference type="ARBA" id="ARBA00023027"/>
    </source>
</evidence>
<sequence length="401" mass="42546">MKQILIIGAGFAGLWSALGAARLLDLHKRDDVLITVLAPQAELHIRPRFYEPDVHTMAAPLQAVFDAVNVRFVKGTAYHIDQTNQQVAYRQAGGIEAKLGYDRLIMACGSLLNRPALEGFDQHAFDVDKIDSATRLEEHLKSLAARPNSPARNTVVVAGGGFTGIETATELPSRLRAILGDKVKPRIVVVDRGAKIGAALGDGIRPAIEQASAALGIEWICGATVASVDGGGVLLDNGERIAANTVVWTVGFKANPLTEQISGERDRQGRLHVDGNLKVIGNPAVYAAGDVAYAACDEAGNHAVMSCQHAIPLGRYAGNNAAAELIGVAPMTYSQPKYVTCLDLGAWGAVYTEGWERTVSPPTDKAEAKQLKQQINSIWIYPPAADRAAALAAADPLIPVA</sequence>
<evidence type="ECO:0000256" key="2">
    <source>
        <dbReference type="ARBA" id="ARBA00022630"/>
    </source>
</evidence>
<dbReference type="PANTHER" id="PTHR43706:SF45">
    <property type="entry name" value="NADH DEHYDROGENASE-LIKE PROTEIN RV1812C"/>
    <property type="match status" value="1"/>
</dbReference>
<dbReference type="PANTHER" id="PTHR43706">
    <property type="entry name" value="NADH DEHYDROGENASE"/>
    <property type="match status" value="1"/>
</dbReference>
<dbReference type="EMBL" id="FOEQ01000005">
    <property type="protein sequence ID" value="SER06509.1"/>
    <property type="molecule type" value="Genomic_DNA"/>
</dbReference>
<evidence type="ECO:0000313" key="8">
    <source>
        <dbReference type="Proteomes" id="UP000199221"/>
    </source>
</evidence>
<organism evidence="7 8">
    <name type="scientific">Pseudomonas soli</name>
    <dbReference type="NCBI Taxonomy" id="1306993"/>
    <lineage>
        <taxon>Bacteria</taxon>
        <taxon>Pseudomonadati</taxon>
        <taxon>Pseudomonadota</taxon>
        <taxon>Gammaproteobacteria</taxon>
        <taxon>Pseudomonadales</taxon>
        <taxon>Pseudomonadaceae</taxon>
        <taxon>Pseudomonas</taxon>
    </lineage>
</organism>
<dbReference type="Proteomes" id="UP000199221">
    <property type="component" value="Unassembled WGS sequence"/>
</dbReference>
<dbReference type="Pfam" id="PF07992">
    <property type="entry name" value="Pyr_redox_2"/>
    <property type="match status" value="1"/>
</dbReference>
<evidence type="ECO:0000313" key="7">
    <source>
        <dbReference type="EMBL" id="SER06509.1"/>
    </source>
</evidence>
<evidence type="ECO:0000256" key="3">
    <source>
        <dbReference type="ARBA" id="ARBA00022827"/>
    </source>
</evidence>
<dbReference type="InterPro" id="IPR045024">
    <property type="entry name" value="NDH-2"/>
</dbReference>
<name>A0A1H9L5I7_9PSED</name>
<evidence type="ECO:0000259" key="6">
    <source>
        <dbReference type="Pfam" id="PF07992"/>
    </source>
</evidence>
<proteinExistence type="inferred from homology"/>
<evidence type="ECO:0000256" key="1">
    <source>
        <dbReference type="ARBA" id="ARBA00005272"/>
    </source>
</evidence>
<dbReference type="InterPro" id="IPR023753">
    <property type="entry name" value="FAD/NAD-binding_dom"/>
</dbReference>
<keyword evidence="3" id="KW-0274">FAD</keyword>
<evidence type="ECO:0000256" key="4">
    <source>
        <dbReference type="ARBA" id="ARBA00023002"/>
    </source>
</evidence>
<protein>
    <submittedName>
        <fullName evidence="7">NADH dehydrogenase</fullName>
    </submittedName>
</protein>
<dbReference type="PRINTS" id="PR00411">
    <property type="entry name" value="PNDRDTASEI"/>
</dbReference>
<feature type="domain" description="FAD/NAD(P)-binding" evidence="6">
    <location>
        <begin position="3"/>
        <end position="311"/>
    </location>
</feature>
<dbReference type="InterPro" id="IPR036188">
    <property type="entry name" value="FAD/NAD-bd_sf"/>
</dbReference>
<reference evidence="7 8" key="1">
    <citation type="submission" date="2016-10" db="EMBL/GenBank/DDBJ databases">
        <authorList>
            <person name="de Groot N.N."/>
        </authorList>
    </citation>
    <scope>NUCLEOTIDE SEQUENCE [LARGE SCALE GENOMIC DNA]</scope>
    <source>
        <strain evidence="7 8">LMG 27941</strain>
    </source>
</reference>
<keyword evidence="5" id="KW-0520">NAD</keyword>
<dbReference type="SUPFAM" id="SSF51905">
    <property type="entry name" value="FAD/NAD(P)-binding domain"/>
    <property type="match status" value="1"/>
</dbReference>
<dbReference type="RefSeq" id="WP_094011363.1">
    <property type="nucleotide sequence ID" value="NZ_FOEQ01000005.1"/>
</dbReference>